<name>A0A9Q0RZ88_9DIPT</name>
<keyword evidence="9" id="KW-0443">Lipid metabolism</keyword>
<dbReference type="GO" id="GO:0005829">
    <property type="term" value="C:cytosol"/>
    <property type="evidence" value="ECO:0007669"/>
    <property type="project" value="UniProtKB-SubCell"/>
</dbReference>
<comment type="catalytic activity">
    <reaction evidence="16">
        <text>prostaglandin H2 + [thioredoxin]-dithiol = prostaglandin F2alpha + [thioredoxin]-disulfide</text>
        <dbReference type="Rhea" id="RHEA:28214"/>
        <dbReference type="Rhea" id="RHEA-COMP:10698"/>
        <dbReference type="Rhea" id="RHEA-COMP:10700"/>
        <dbReference type="ChEBI" id="CHEBI:29950"/>
        <dbReference type="ChEBI" id="CHEBI:50058"/>
        <dbReference type="ChEBI" id="CHEBI:57404"/>
        <dbReference type="ChEBI" id="CHEBI:57405"/>
        <dbReference type="EC" id="1.11.1.20"/>
    </reaction>
</comment>
<protein>
    <recommendedName>
        <fullName evidence="14">Prostamide/prostaglandin F synthase</fullName>
        <ecNumber evidence="13">1.11.1.20</ecNumber>
    </recommendedName>
    <alternativeName>
        <fullName evidence="15">Peroxiredoxin-like 2B</fullName>
    </alternativeName>
</protein>
<dbReference type="GO" id="GO:0047017">
    <property type="term" value="F:prostaglandin F synthase activity"/>
    <property type="evidence" value="ECO:0007669"/>
    <property type="project" value="TreeGrafter"/>
</dbReference>
<comment type="catalytic activity">
    <reaction evidence="17">
        <text>prostamide F2alpha + [thioredoxin]-disulfide = prostamide H2 + [thioredoxin]-dithiol</text>
        <dbReference type="Rhea" id="RHEA:26373"/>
        <dbReference type="Rhea" id="RHEA-COMP:10698"/>
        <dbReference type="Rhea" id="RHEA-COMP:10700"/>
        <dbReference type="ChEBI" id="CHEBI:29950"/>
        <dbReference type="ChEBI" id="CHEBI:50058"/>
        <dbReference type="ChEBI" id="CHEBI:53081"/>
        <dbReference type="ChEBI" id="CHEBI:53082"/>
        <dbReference type="EC" id="1.11.1.20"/>
    </reaction>
</comment>
<comment type="caution">
    <text evidence="18">The sequence shown here is derived from an EMBL/GenBank/DDBJ whole genome shotgun (WGS) entry which is preliminary data.</text>
</comment>
<keyword evidence="2" id="KW-0963">Cytoplasm</keyword>
<keyword evidence="6" id="KW-0276">Fatty acid metabolism</keyword>
<sequence>MQSAILRASLLFRWSRVYSNARFSTIIKQQLTTHGRERLHILSEKAFRIQPNVWNYRKLSSQIMGSEPSTINLKALGENFVKKVPTMEQVKLESLWKDSTTVVIFLRRFGCIFCRQSAMEISKLRPILQKNNVRLFAVGLEEFGYEEFVEGKYFNGDLYIDIDEASYKEIGYKKYSTISVLMSLLHKTARDAISKVSRADGLSGNLKGNGLQTGGTLIVSDGGTKILMDYRQTNPADHVANSEILKALGIAEDKEDGSASNTDPKQ</sequence>
<evidence type="ECO:0000256" key="12">
    <source>
        <dbReference type="ARBA" id="ARBA00037965"/>
    </source>
</evidence>
<keyword evidence="10" id="KW-0275">Fatty acid biosynthesis</keyword>
<evidence type="ECO:0000256" key="15">
    <source>
        <dbReference type="ARBA" id="ARBA00041838"/>
    </source>
</evidence>
<dbReference type="Proteomes" id="UP001151699">
    <property type="component" value="Chromosome X"/>
</dbReference>
<evidence type="ECO:0000256" key="4">
    <source>
        <dbReference type="ARBA" id="ARBA00022516"/>
    </source>
</evidence>
<dbReference type="InterPro" id="IPR036249">
    <property type="entry name" value="Thioredoxin-like_sf"/>
</dbReference>
<dbReference type="EMBL" id="WJQU01000003">
    <property type="protein sequence ID" value="KAJ6638312.1"/>
    <property type="molecule type" value="Genomic_DNA"/>
</dbReference>
<dbReference type="GO" id="GO:0001516">
    <property type="term" value="P:prostaglandin biosynthetic process"/>
    <property type="evidence" value="ECO:0007669"/>
    <property type="project" value="UniProtKB-KW"/>
</dbReference>
<dbReference type="CDD" id="cd02970">
    <property type="entry name" value="PRX_like2"/>
    <property type="match status" value="1"/>
</dbReference>
<organism evidence="18 19">
    <name type="scientific">Pseudolycoriella hygida</name>
    <dbReference type="NCBI Taxonomy" id="35572"/>
    <lineage>
        <taxon>Eukaryota</taxon>
        <taxon>Metazoa</taxon>
        <taxon>Ecdysozoa</taxon>
        <taxon>Arthropoda</taxon>
        <taxon>Hexapoda</taxon>
        <taxon>Insecta</taxon>
        <taxon>Pterygota</taxon>
        <taxon>Neoptera</taxon>
        <taxon>Endopterygota</taxon>
        <taxon>Diptera</taxon>
        <taxon>Nematocera</taxon>
        <taxon>Sciaroidea</taxon>
        <taxon>Sciaridae</taxon>
        <taxon>Pseudolycoriella</taxon>
    </lineage>
</organism>
<comment type="subcellular location">
    <subcellularLocation>
        <location evidence="1">Cytoplasm</location>
        <location evidence="1">Cytosol</location>
    </subcellularLocation>
</comment>
<proteinExistence type="inferred from homology"/>
<evidence type="ECO:0000256" key="13">
    <source>
        <dbReference type="ARBA" id="ARBA00039126"/>
    </source>
</evidence>
<keyword evidence="19" id="KW-1185">Reference proteome</keyword>
<dbReference type="AlphaFoldDB" id="A0A9Q0RZ88"/>
<dbReference type="FunFam" id="3.40.30.10:FF:000243">
    <property type="entry name" value="Prostamide/prostaglandin F synthase"/>
    <property type="match status" value="1"/>
</dbReference>
<evidence type="ECO:0000256" key="16">
    <source>
        <dbReference type="ARBA" id="ARBA00047917"/>
    </source>
</evidence>
<comment type="similarity">
    <text evidence="12">Belongs to the peroxiredoxin-like PRXL2 family. Prostamide/prostaglandin F synthase subfamily.</text>
</comment>
<evidence type="ECO:0000256" key="7">
    <source>
        <dbReference type="ARBA" id="ARBA00022857"/>
    </source>
</evidence>
<dbReference type="OrthoDB" id="40334at2759"/>
<dbReference type="Gene3D" id="3.40.30.10">
    <property type="entry name" value="Glutaredoxin"/>
    <property type="match status" value="1"/>
</dbReference>
<gene>
    <name evidence="18" type="primary">Prxl2b</name>
    <name evidence="18" type="ORF">Bhyg_11047</name>
</gene>
<evidence type="ECO:0000256" key="2">
    <source>
        <dbReference type="ARBA" id="ARBA00022490"/>
    </source>
</evidence>
<evidence type="ECO:0000256" key="6">
    <source>
        <dbReference type="ARBA" id="ARBA00022832"/>
    </source>
</evidence>
<evidence type="ECO:0000256" key="5">
    <source>
        <dbReference type="ARBA" id="ARBA00022585"/>
    </source>
</evidence>
<keyword evidence="7" id="KW-0521">NADP</keyword>
<evidence type="ECO:0000313" key="19">
    <source>
        <dbReference type="Proteomes" id="UP001151699"/>
    </source>
</evidence>
<dbReference type="SUPFAM" id="SSF52833">
    <property type="entry name" value="Thioredoxin-like"/>
    <property type="match status" value="1"/>
</dbReference>
<comment type="function">
    <text evidence="11">Catalyzes the reduction of prostaglandin-ethanolamide H(2) (prostamide H(2)) to prostamide F(2alpha) with NADPH as proton donor. Also able to reduce prostaglandin H(2) to prostaglandin F(2alpha).</text>
</comment>
<dbReference type="PANTHER" id="PTHR28630:SF29">
    <property type="entry name" value="PROSTAMIDE_PROSTAGLANDIN F SYNTHASE"/>
    <property type="match status" value="1"/>
</dbReference>
<evidence type="ECO:0000256" key="17">
    <source>
        <dbReference type="ARBA" id="ARBA00048626"/>
    </source>
</evidence>
<dbReference type="EC" id="1.11.1.20" evidence="13"/>
<dbReference type="PANTHER" id="PTHR28630">
    <property type="match status" value="1"/>
</dbReference>
<dbReference type="InterPro" id="IPR032801">
    <property type="entry name" value="PXL2A/B/C"/>
</dbReference>
<evidence type="ECO:0000256" key="14">
    <source>
        <dbReference type="ARBA" id="ARBA00040768"/>
    </source>
</evidence>
<evidence type="ECO:0000313" key="18">
    <source>
        <dbReference type="EMBL" id="KAJ6638312.1"/>
    </source>
</evidence>
<keyword evidence="4" id="KW-0444">Lipid biosynthesis</keyword>
<evidence type="ECO:0000256" key="9">
    <source>
        <dbReference type="ARBA" id="ARBA00023098"/>
    </source>
</evidence>
<evidence type="ECO:0000256" key="8">
    <source>
        <dbReference type="ARBA" id="ARBA00023002"/>
    </source>
</evidence>
<keyword evidence="5" id="KW-0643">Prostaglandin biosynthesis</keyword>
<dbReference type="Pfam" id="PF13911">
    <property type="entry name" value="AhpC-TSA_2"/>
    <property type="match status" value="1"/>
</dbReference>
<evidence type="ECO:0000256" key="10">
    <source>
        <dbReference type="ARBA" id="ARBA00023160"/>
    </source>
</evidence>
<evidence type="ECO:0000256" key="11">
    <source>
        <dbReference type="ARBA" id="ARBA00037117"/>
    </source>
</evidence>
<evidence type="ECO:0000256" key="1">
    <source>
        <dbReference type="ARBA" id="ARBA00004514"/>
    </source>
</evidence>
<keyword evidence="3" id="KW-0644">Prostaglandin metabolism</keyword>
<accession>A0A9Q0RZ88</accession>
<evidence type="ECO:0000256" key="3">
    <source>
        <dbReference type="ARBA" id="ARBA00022501"/>
    </source>
</evidence>
<reference evidence="18" key="1">
    <citation type="submission" date="2022-07" db="EMBL/GenBank/DDBJ databases">
        <authorList>
            <person name="Trinca V."/>
            <person name="Uliana J.V.C."/>
            <person name="Torres T.T."/>
            <person name="Ward R.J."/>
            <person name="Monesi N."/>
        </authorList>
    </citation>
    <scope>NUCLEOTIDE SEQUENCE</scope>
    <source>
        <strain evidence="18">HSMRA1968</strain>
        <tissue evidence="18">Whole embryos</tissue>
    </source>
</reference>
<keyword evidence="8" id="KW-0560">Oxidoreductase</keyword>